<keyword evidence="3" id="KW-1185">Reference proteome</keyword>
<dbReference type="SUPFAM" id="SSF46785">
    <property type="entry name" value="Winged helix' DNA-binding domain"/>
    <property type="match status" value="1"/>
</dbReference>
<evidence type="ECO:0000313" key="2">
    <source>
        <dbReference type="EMBL" id="MFA1556397.1"/>
    </source>
</evidence>
<evidence type="ECO:0000313" key="3">
    <source>
        <dbReference type="Proteomes" id="UP001569904"/>
    </source>
</evidence>
<organism evidence="2 3">
    <name type="scientific">Actinomadura chokoriensis</name>
    <dbReference type="NCBI Taxonomy" id="454156"/>
    <lineage>
        <taxon>Bacteria</taxon>
        <taxon>Bacillati</taxon>
        <taxon>Actinomycetota</taxon>
        <taxon>Actinomycetes</taxon>
        <taxon>Streptosporangiales</taxon>
        <taxon>Thermomonosporaceae</taxon>
        <taxon>Actinomadura</taxon>
    </lineage>
</organism>
<accession>A0ABV4R0L1</accession>
<dbReference type="Pfam" id="PF03551">
    <property type="entry name" value="PadR"/>
    <property type="match status" value="1"/>
</dbReference>
<protein>
    <submittedName>
        <fullName evidence="2">Helix-turn-helix transcriptional regulator</fullName>
    </submittedName>
</protein>
<dbReference type="EMBL" id="JAXCEH010000015">
    <property type="protein sequence ID" value="MFA1556397.1"/>
    <property type="molecule type" value="Genomic_DNA"/>
</dbReference>
<reference evidence="2 3" key="1">
    <citation type="submission" date="2023-11" db="EMBL/GenBank/DDBJ databases">
        <title>Actinomadura monticuli sp. nov., isolated from volcanic ash.</title>
        <authorList>
            <person name="Lee S.D."/>
            <person name="Yang H."/>
            <person name="Kim I.S."/>
        </authorList>
    </citation>
    <scope>NUCLEOTIDE SEQUENCE [LARGE SCALE GENOMIC DNA]</scope>
    <source>
        <strain evidence="2 3">DSM 45346</strain>
    </source>
</reference>
<dbReference type="PANTHER" id="PTHR43252">
    <property type="entry name" value="TRANSCRIPTIONAL REGULATOR YQJI"/>
    <property type="match status" value="1"/>
</dbReference>
<sequence length="192" mass="21333">MPLDASRNSLVLPLLGLLVEQPSHAYELTSRLRERYRHLPVTRSTVTSLLKALERSGLVASRPPEQVGNRPPRTAYELTEAGMADFRRKVEEGLRGGQVASMDFIMAIAYAGVLPANHAASILDARADRLDGELPSPEKERPEGVLEAHMLEAAYWRTIVTAETTWARALASRIRSHDIDWPDAQPTESKEN</sequence>
<feature type="domain" description="Transcription regulator PadR N-terminal" evidence="1">
    <location>
        <begin position="14"/>
        <end position="87"/>
    </location>
</feature>
<dbReference type="PANTHER" id="PTHR43252:SF6">
    <property type="entry name" value="NEGATIVE TRANSCRIPTION REGULATOR PADR"/>
    <property type="match status" value="1"/>
</dbReference>
<dbReference type="InterPro" id="IPR036390">
    <property type="entry name" value="WH_DNA-bd_sf"/>
</dbReference>
<dbReference type="InterPro" id="IPR036388">
    <property type="entry name" value="WH-like_DNA-bd_sf"/>
</dbReference>
<gene>
    <name evidence="2" type="ORF">SM436_22130</name>
</gene>
<comment type="caution">
    <text evidence="2">The sequence shown here is derived from an EMBL/GenBank/DDBJ whole genome shotgun (WGS) entry which is preliminary data.</text>
</comment>
<name>A0ABV4R0L1_9ACTN</name>
<evidence type="ECO:0000259" key="1">
    <source>
        <dbReference type="Pfam" id="PF03551"/>
    </source>
</evidence>
<dbReference type="Proteomes" id="UP001569904">
    <property type="component" value="Unassembled WGS sequence"/>
</dbReference>
<proteinExistence type="predicted"/>
<dbReference type="Gene3D" id="1.10.10.10">
    <property type="entry name" value="Winged helix-like DNA-binding domain superfamily/Winged helix DNA-binding domain"/>
    <property type="match status" value="1"/>
</dbReference>
<dbReference type="InterPro" id="IPR005149">
    <property type="entry name" value="Tscrpt_reg_PadR_N"/>
</dbReference>
<dbReference type="RefSeq" id="WP_371943100.1">
    <property type="nucleotide sequence ID" value="NZ_JAXCEH010000015.1"/>
</dbReference>